<dbReference type="PANTHER" id="PTHR31947:SF36">
    <property type="entry name" value="DNA_RNA-BINDING PROTEIN ALBA-LIKE DOMAIN-CONTAINING PROTEIN"/>
    <property type="match status" value="1"/>
</dbReference>
<proteinExistence type="predicted"/>
<dbReference type="SUPFAM" id="SSF82704">
    <property type="entry name" value="AlbA-like"/>
    <property type="match status" value="1"/>
</dbReference>
<dbReference type="EMBL" id="BEGY01000057">
    <property type="protein sequence ID" value="GAX80818.1"/>
    <property type="molecule type" value="Genomic_DNA"/>
</dbReference>
<dbReference type="PIRSF" id="PIRSF030333">
    <property type="entry name" value="UCP030333_Alba"/>
    <property type="match status" value="1"/>
</dbReference>
<gene>
    <name evidence="2" type="ORF">CEUSTIGMA_g8253.t1</name>
</gene>
<dbReference type="InterPro" id="IPR002775">
    <property type="entry name" value="DNA/RNA-bd_Alba-like"/>
</dbReference>
<dbReference type="GO" id="GO:0003723">
    <property type="term" value="F:RNA binding"/>
    <property type="evidence" value="ECO:0007669"/>
    <property type="project" value="TreeGrafter"/>
</dbReference>
<dbReference type="Proteomes" id="UP000232323">
    <property type="component" value="Unassembled WGS sequence"/>
</dbReference>
<name>A0A250XCK3_9CHLO</name>
<protein>
    <recommendedName>
        <fullName evidence="1">DNA/RNA-binding protein Alba-like domain-containing protein</fullName>
    </recommendedName>
</protein>
<comment type="caution">
    <text evidence="2">The sequence shown here is derived from an EMBL/GenBank/DDBJ whole genome shotgun (WGS) entry which is preliminary data.</text>
</comment>
<dbReference type="AlphaFoldDB" id="A0A250XCK3"/>
<reference evidence="2 3" key="1">
    <citation type="submission" date="2017-08" db="EMBL/GenBank/DDBJ databases">
        <title>Acidophilic green algal genome provides insights into adaptation to an acidic environment.</title>
        <authorList>
            <person name="Hirooka S."/>
            <person name="Hirose Y."/>
            <person name="Kanesaki Y."/>
            <person name="Higuchi S."/>
            <person name="Fujiwara T."/>
            <person name="Onuma R."/>
            <person name="Era A."/>
            <person name="Ohbayashi R."/>
            <person name="Uzuka A."/>
            <person name="Nozaki H."/>
            <person name="Yoshikawa H."/>
            <person name="Miyagishima S.Y."/>
        </authorList>
    </citation>
    <scope>NUCLEOTIDE SEQUENCE [LARGE SCALE GENOMIC DNA]</scope>
    <source>
        <strain evidence="2 3">NIES-2499</strain>
    </source>
</reference>
<dbReference type="InterPro" id="IPR036882">
    <property type="entry name" value="Alba-like_dom_sf"/>
</dbReference>
<evidence type="ECO:0000313" key="2">
    <source>
        <dbReference type="EMBL" id="GAX80818.1"/>
    </source>
</evidence>
<dbReference type="GO" id="GO:0005634">
    <property type="term" value="C:nucleus"/>
    <property type="evidence" value="ECO:0007669"/>
    <property type="project" value="TreeGrafter"/>
</dbReference>
<dbReference type="PANTHER" id="PTHR31947">
    <property type="entry name" value="DNA/RNA-BINDING PROTEIN ALBA 3"/>
    <property type="match status" value="1"/>
</dbReference>
<accession>A0A250XCK3</accession>
<evidence type="ECO:0000313" key="3">
    <source>
        <dbReference type="Proteomes" id="UP000232323"/>
    </source>
</evidence>
<dbReference type="Gene3D" id="3.30.110.20">
    <property type="entry name" value="Alba-like domain"/>
    <property type="match status" value="1"/>
</dbReference>
<organism evidence="2 3">
    <name type="scientific">Chlamydomonas eustigma</name>
    <dbReference type="NCBI Taxonomy" id="1157962"/>
    <lineage>
        <taxon>Eukaryota</taxon>
        <taxon>Viridiplantae</taxon>
        <taxon>Chlorophyta</taxon>
        <taxon>core chlorophytes</taxon>
        <taxon>Chlorophyceae</taxon>
        <taxon>CS clade</taxon>
        <taxon>Chlamydomonadales</taxon>
        <taxon>Chlamydomonadaceae</taxon>
        <taxon>Chlamydomonas</taxon>
    </lineage>
</organism>
<evidence type="ECO:0000259" key="1">
    <source>
        <dbReference type="Pfam" id="PF01918"/>
    </source>
</evidence>
<dbReference type="STRING" id="1157962.A0A250XCK3"/>
<dbReference type="InterPro" id="IPR014560">
    <property type="entry name" value="UCP030333_Alba"/>
</dbReference>
<dbReference type="Pfam" id="PF01918">
    <property type="entry name" value="Alba"/>
    <property type="match status" value="1"/>
</dbReference>
<keyword evidence="3" id="KW-1185">Reference proteome</keyword>
<sequence length="120" mass="13046">MSGTAEALERHPGRIRVSSSKKPISFYVNLSKKLLSEHGEIQLSALGQAISTLVSISEILKKDQLAIEKKITTSLDSSTEDGRQKPKLEILLVKASTFEQVAEQQARDLANKQVAAAETA</sequence>
<dbReference type="OrthoDB" id="1699369at2759"/>
<feature type="domain" description="DNA/RNA-binding protein Alba-like" evidence="1">
    <location>
        <begin position="15"/>
        <end position="66"/>
    </location>
</feature>